<evidence type="ECO:0000313" key="1">
    <source>
        <dbReference type="EMBL" id="QIZ64170.1"/>
    </source>
</evidence>
<dbReference type="EMBL" id="MN986925">
    <property type="protein sequence ID" value="QIZ64170.1"/>
    <property type="molecule type" value="Genomic_DNA"/>
</dbReference>
<evidence type="ECO:0000313" key="2">
    <source>
        <dbReference type="Proteomes" id="UP000502787"/>
    </source>
</evidence>
<proteinExistence type="predicted"/>
<sequence length="398" mass="41910">MRVPAPPGGGPTVAALALFIALLLSSLAPVVAGRPEVETDHRHRDPSGLDGDGDYFQVSDSLQGPPSLIGPPGPPGIPGPPGPPGPRGTPGLQGFRGFQGPPGPVGPPGPPGLKGEDGPRGFVGNTGDEGPPGPPGPPGPAGPPGPPGSCECSSKHQYLMNALQPADSEIMRWVPQHRPIVQALNGNPVSLTPCAHMLHDYRNGSDPNHLKIEFQQHHHGRRPTPHDPVYRLFQVAYTEDGLLTHEVASPSHTAWHLQMIPNPHNPGKPSVLLYASSVNAEDEGSYTCIVFWTEGDQVVTNATTLLMVYTPPPTVPVEDPPLAQRPSEEGLSGLAVFGLVVLVVGLLILAFTAFHLWQRRKRLTFVRRRLTGGPRGGINNPAPGKDLASNPLTPSSSS</sequence>
<organism evidence="1 2">
    <name type="scientific">Guinea pig adenovirus 1</name>
    <dbReference type="NCBI Taxonomy" id="2847100"/>
    <lineage>
        <taxon>Viruses</taxon>
        <taxon>Varidnaviria</taxon>
        <taxon>Bamfordvirae</taxon>
        <taxon>Preplasmiviricota</taxon>
        <taxon>Polisuviricotina</taxon>
        <taxon>Pharingeaviricetes</taxon>
        <taxon>Rowavirales</taxon>
        <taxon>Adenoviridae</taxon>
        <taxon>Mastadenovirus</taxon>
        <taxon>Mastadenovirus caviae</taxon>
        <taxon>Guinea pig mastadenovirus A</taxon>
    </lineage>
</organism>
<accession>A0AC61M013</accession>
<reference evidence="1" key="1">
    <citation type="submission" date="2020-01" db="EMBL/GenBank/DDBJ databases">
        <title>Genomic and phylogenetic analysis of two Guinea pig adenovirus strains recovered from archival lung tissue.</title>
        <authorList>
            <person name="Hofmann-Sieber H."/>
            <person name="Gonzalez G."/>
            <person name="Spohn M."/>
            <person name="Dobner T."/>
            <person name="Kajon A.E."/>
        </authorList>
    </citation>
    <scope>NUCLEOTIDE SEQUENCE</scope>
    <source>
        <strain evidence="1">AUS96</strain>
    </source>
</reference>
<name>A0AC61M013_9ADEN</name>
<keyword evidence="2" id="KW-1185">Reference proteome</keyword>
<protein>
    <submittedName>
        <fullName evidence="1">GP1</fullName>
    </submittedName>
</protein>
<dbReference type="Proteomes" id="UP000502787">
    <property type="component" value="Segment"/>
</dbReference>